<dbReference type="Pfam" id="PF24681">
    <property type="entry name" value="Kelch_KLHDC2_KLHL20_DRC7"/>
    <property type="match status" value="1"/>
</dbReference>
<evidence type="ECO:0000256" key="1">
    <source>
        <dbReference type="ARBA" id="ARBA00022441"/>
    </source>
</evidence>
<feature type="compositionally biased region" description="Polar residues" evidence="3">
    <location>
        <begin position="238"/>
        <end position="248"/>
    </location>
</feature>
<sequence length="469" mass="52402">MPACVLCECVLCEWKIGTKRMTPEISLSSCAPWTCLIPVPVLRADSDGFSHHPGNHTGRMAGLARSDHVAVLTRSTLYVWGGCQYVDGEELTLPSDEIWLYDMESGLWAHRGMGGEVPPHLSQTCGSFLQGMLYVFGGCDGRGPTNQMYCVDLQDEKYTWRKMGARAGAPPSPRDRHSCWAYTDRLIYFGGYGCKTASEVNDFKSFTVDEASWPTAGDVLFRFWGWNNEVHVFEPDSATWTEPRTQGQPPEPRSSHASACLDSRGYICGGLERQTIDIHCLDLVTWTWTHIDPVSVPLPMGRSLHTLTPSSPSTLFLFGGLSTSGQVLSDGWEFDTVKGDWRQRQHLHTDKPRLWHSAAQGKDGEVVVFGGSRDYVLVTDSVMVLRSPSQSHCDDVLVFQTQPYSLSRLCEDCLGKHVCALEEQVSNLPARIQLTLQKRMTYFRTRVKPEQSSVIDMNLGQKETKKPTP</sequence>
<gene>
    <name evidence="4" type="ORF">P4O66_010762</name>
</gene>
<dbReference type="SUPFAM" id="SSF50965">
    <property type="entry name" value="Galactose oxidase, central domain"/>
    <property type="match status" value="1"/>
</dbReference>
<keyword evidence="5" id="KW-1185">Reference proteome</keyword>
<reference evidence="4" key="1">
    <citation type="submission" date="2023-03" db="EMBL/GenBank/DDBJ databases">
        <title>Electrophorus voltai genome.</title>
        <authorList>
            <person name="Bian C."/>
        </authorList>
    </citation>
    <scope>NUCLEOTIDE SEQUENCE</scope>
    <source>
        <strain evidence="4">CB-2022</strain>
        <tissue evidence="4">Muscle</tissue>
    </source>
</reference>
<dbReference type="InterPro" id="IPR015915">
    <property type="entry name" value="Kelch-typ_b-propeller"/>
</dbReference>
<name>A0AAD8Z7I1_9TELE</name>
<evidence type="ECO:0008006" key="6">
    <source>
        <dbReference type="Google" id="ProtNLM"/>
    </source>
</evidence>
<protein>
    <recommendedName>
        <fullName evidence="6">Kelch domain containing 1</fullName>
    </recommendedName>
</protein>
<dbReference type="AlphaFoldDB" id="A0AAD8Z7I1"/>
<organism evidence="4 5">
    <name type="scientific">Electrophorus voltai</name>
    <dbReference type="NCBI Taxonomy" id="2609070"/>
    <lineage>
        <taxon>Eukaryota</taxon>
        <taxon>Metazoa</taxon>
        <taxon>Chordata</taxon>
        <taxon>Craniata</taxon>
        <taxon>Vertebrata</taxon>
        <taxon>Euteleostomi</taxon>
        <taxon>Actinopterygii</taxon>
        <taxon>Neopterygii</taxon>
        <taxon>Teleostei</taxon>
        <taxon>Ostariophysi</taxon>
        <taxon>Gymnotiformes</taxon>
        <taxon>Gymnotoidei</taxon>
        <taxon>Gymnotidae</taxon>
        <taxon>Electrophorus</taxon>
    </lineage>
</organism>
<keyword evidence="2" id="KW-0677">Repeat</keyword>
<feature type="region of interest" description="Disordered" evidence="3">
    <location>
        <begin position="238"/>
        <end position="257"/>
    </location>
</feature>
<evidence type="ECO:0000256" key="3">
    <source>
        <dbReference type="SAM" id="MobiDB-lite"/>
    </source>
</evidence>
<evidence type="ECO:0000256" key="2">
    <source>
        <dbReference type="ARBA" id="ARBA00022737"/>
    </source>
</evidence>
<dbReference type="InterPro" id="IPR011043">
    <property type="entry name" value="Gal_Oxase/kelch_b-propeller"/>
</dbReference>
<proteinExistence type="predicted"/>
<evidence type="ECO:0000313" key="4">
    <source>
        <dbReference type="EMBL" id="KAK1794518.1"/>
    </source>
</evidence>
<dbReference type="PANTHER" id="PTHR46228">
    <property type="entry name" value="KELCH DOMAIN-CONTAINING PROTEIN"/>
    <property type="match status" value="1"/>
</dbReference>
<evidence type="ECO:0000313" key="5">
    <source>
        <dbReference type="Proteomes" id="UP001239994"/>
    </source>
</evidence>
<dbReference type="EMBL" id="JAROKS010000017">
    <property type="protein sequence ID" value="KAK1794518.1"/>
    <property type="molecule type" value="Genomic_DNA"/>
</dbReference>
<dbReference type="Proteomes" id="UP001239994">
    <property type="component" value="Unassembled WGS sequence"/>
</dbReference>
<accession>A0AAD8Z7I1</accession>
<keyword evidence="1" id="KW-0880">Kelch repeat</keyword>
<dbReference type="Gene3D" id="2.120.10.80">
    <property type="entry name" value="Kelch-type beta propeller"/>
    <property type="match status" value="2"/>
</dbReference>
<dbReference type="PANTHER" id="PTHR46228:SF1">
    <property type="entry name" value="KELCH DOMAIN-CONTAINING PROTEIN 1"/>
    <property type="match status" value="1"/>
</dbReference>
<comment type="caution">
    <text evidence="4">The sequence shown here is derived from an EMBL/GenBank/DDBJ whole genome shotgun (WGS) entry which is preliminary data.</text>
</comment>